<organism evidence="3 4">
    <name type="scientific">Necator americanus</name>
    <name type="common">Human hookworm</name>
    <dbReference type="NCBI Taxonomy" id="51031"/>
    <lineage>
        <taxon>Eukaryota</taxon>
        <taxon>Metazoa</taxon>
        <taxon>Ecdysozoa</taxon>
        <taxon>Nematoda</taxon>
        <taxon>Chromadorea</taxon>
        <taxon>Rhabditida</taxon>
        <taxon>Rhabditina</taxon>
        <taxon>Rhabditomorpha</taxon>
        <taxon>Strongyloidea</taxon>
        <taxon>Ancylostomatidae</taxon>
        <taxon>Bunostominae</taxon>
        <taxon>Necator</taxon>
    </lineage>
</organism>
<reference evidence="3 4" key="1">
    <citation type="submission" date="2023-08" db="EMBL/GenBank/DDBJ databases">
        <title>A Necator americanus chromosomal reference genome.</title>
        <authorList>
            <person name="Ilik V."/>
            <person name="Petrzelkova K.J."/>
            <person name="Pardy F."/>
            <person name="Fuh T."/>
            <person name="Niatou-Singa F.S."/>
            <person name="Gouil Q."/>
            <person name="Baker L."/>
            <person name="Ritchie M.E."/>
            <person name="Jex A.R."/>
            <person name="Gazzola D."/>
            <person name="Li H."/>
            <person name="Toshio Fujiwara R."/>
            <person name="Zhan B."/>
            <person name="Aroian R.V."/>
            <person name="Pafco B."/>
            <person name="Schwarz E.M."/>
        </authorList>
    </citation>
    <scope>NUCLEOTIDE SEQUENCE [LARGE SCALE GENOMIC DNA]</scope>
    <source>
        <strain evidence="3 4">Aroian</strain>
        <tissue evidence="3">Whole animal</tissue>
    </source>
</reference>
<feature type="domain" description="SCP" evidence="2">
    <location>
        <begin position="30"/>
        <end position="189"/>
    </location>
</feature>
<dbReference type="PRINTS" id="PR00837">
    <property type="entry name" value="V5TPXLIKE"/>
</dbReference>
<gene>
    <name evidence="3" type="primary">Necator_chrV.g18549</name>
    <name evidence="3" type="ORF">RB195_013758</name>
</gene>
<dbReference type="InterPro" id="IPR035940">
    <property type="entry name" value="CAP_sf"/>
</dbReference>
<name>A0ABR1DX44_NECAM</name>
<dbReference type="SMART" id="SM00198">
    <property type="entry name" value="SCP"/>
    <property type="match status" value="1"/>
</dbReference>
<keyword evidence="4" id="KW-1185">Reference proteome</keyword>
<protein>
    <recommendedName>
        <fullName evidence="2">SCP domain-containing protein</fullName>
    </recommendedName>
</protein>
<feature type="chain" id="PRO_5046502263" description="SCP domain-containing protein" evidence="1">
    <location>
        <begin position="18"/>
        <end position="216"/>
    </location>
</feature>
<dbReference type="PANTHER" id="PTHR10334">
    <property type="entry name" value="CYSTEINE-RICH SECRETORY PROTEIN-RELATED"/>
    <property type="match status" value="1"/>
</dbReference>
<evidence type="ECO:0000256" key="1">
    <source>
        <dbReference type="SAM" id="SignalP"/>
    </source>
</evidence>
<dbReference type="InterPro" id="IPR001283">
    <property type="entry name" value="CRISP-related"/>
</dbReference>
<dbReference type="CDD" id="cd05380">
    <property type="entry name" value="CAP_euk"/>
    <property type="match status" value="1"/>
</dbReference>
<dbReference type="Proteomes" id="UP001303046">
    <property type="component" value="Unassembled WGS sequence"/>
</dbReference>
<comment type="caution">
    <text evidence="3">The sequence shown here is derived from an EMBL/GenBank/DDBJ whole genome shotgun (WGS) entry which is preliminary data.</text>
</comment>
<proteinExistence type="predicted"/>
<evidence type="ECO:0000313" key="4">
    <source>
        <dbReference type="Proteomes" id="UP001303046"/>
    </source>
</evidence>
<dbReference type="EMBL" id="JAVFWL010000005">
    <property type="protein sequence ID" value="KAK6754979.1"/>
    <property type="molecule type" value="Genomic_DNA"/>
</dbReference>
<keyword evidence="1" id="KW-0732">Signal</keyword>
<dbReference type="InterPro" id="IPR014044">
    <property type="entry name" value="CAP_dom"/>
</dbReference>
<dbReference type="Pfam" id="PF00188">
    <property type="entry name" value="CAP"/>
    <property type="match status" value="1"/>
</dbReference>
<dbReference type="SUPFAM" id="SSF55797">
    <property type="entry name" value="PR-1-like"/>
    <property type="match status" value="1"/>
</dbReference>
<sequence length="216" mass="24505">MRCVGFYLALLAITSSGSEICPENTEQTDELRKKFLDLHNDFRSKLAKGLVKNKLLYNETALQASAMRKLKYDCVAERDALHVAKKCMNIRTPCKWLHGYGENIARVMGSDLNQQFAAERAVTKWWEEFTRHGNHWDNVYTTELHENGSLEHYAQIAWSRTTHIGCAVQDCSSSSMVVCRYKPTGKRLNDVIYEVGDTCSACPRGTICEQQTGLCV</sequence>
<feature type="signal peptide" evidence="1">
    <location>
        <begin position="1"/>
        <end position="17"/>
    </location>
</feature>
<accession>A0ABR1DX44</accession>
<dbReference type="Gene3D" id="3.40.33.10">
    <property type="entry name" value="CAP"/>
    <property type="match status" value="1"/>
</dbReference>
<evidence type="ECO:0000259" key="2">
    <source>
        <dbReference type="SMART" id="SM00198"/>
    </source>
</evidence>
<evidence type="ECO:0000313" key="3">
    <source>
        <dbReference type="EMBL" id="KAK6754979.1"/>
    </source>
</evidence>